<sequence>MDILCGSQNPMDVYRRRIDAKASGLAMLVFCGTTGGFDYLFNVCKPADDPINQGRVPDGFEPIICGDIREIETMHKRGCDICSASVSKIEISMGGAAEYPFLLGGGGGFEFKCSREKGAILVLPDGGASYGALDISQCRSYAAQHAHAWYQFANITCGREALNGSLYLVTGSGTCSFSLKFLVGGVAEGNIKLGYSWKSTSSADVRAYPDGEFAYLVDSLRPNQCVFLRGFGISIRTSAFARWVFGPTEVSQISESSKDQMPYFDNGMPYSGSRRKRTRSGSLSMYSGIPFHSSRKRFKKEDLLSEPVPVSPPPMTRVLPPNHYASSPPIFPGWGADYHDEPSLKTELLNPCAKINEFILETHLHVNVAITHSGEWLSALSQGDDSDVIVRVLSDYKVIIHDGVAMLEAQ</sequence>
<protein>
    <submittedName>
        <fullName evidence="1">Uncharacterized protein</fullName>
    </submittedName>
</protein>
<accession>A0AA39NJN9</accession>
<comment type="caution">
    <text evidence="1">The sequence shown here is derived from an EMBL/GenBank/DDBJ whole genome shotgun (WGS) entry which is preliminary data.</text>
</comment>
<gene>
    <name evidence="1" type="ORF">EV420DRAFT_1698300</name>
</gene>
<dbReference type="EMBL" id="JAUEPS010000003">
    <property type="protein sequence ID" value="KAK0466718.1"/>
    <property type="molecule type" value="Genomic_DNA"/>
</dbReference>
<keyword evidence="2" id="KW-1185">Reference proteome</keyword>
<proteinExistence type="predicted"/>
<dbReference type="AlphaFoldDB" id="A0AA39NJN9"/>
<dbReference type="RefSeq" id="XP_060337310.1">
    <property type="nucleotide sequence ID" value="XM_060479452.1"/>
</dbReference>
<evidence type="ECO:0000313" key="1">
    <source>
        <dbReference type="EMBL" id="KAK0466718.1"/>
    </source>
</evidence>
<dbReference type="Proteomes" id="UP001175211">
    <property type="component" value="Unassembled WGS sequence"/>
</dbReference>
<dbReference type="GeneID" id="85363000"/>
<evidence type="ECO:0000313" key="2">
    <source>
        <dbReference type="Proteomes" id="UP001175211"/>
    </source>
</evidence>
<name>A0AA39NJN9_ARMTA</name>
<organism evidence="1 2">
    <name type="scientific">Armillaria tabescens</name>
    <name type="common">Ringless honey mushroom</name>
    <name type="synonym">Agaricus tabescens</name>
    <dbReference type="NCBI Taxonomy" id="1929756"/>
    <lineage>
        <taxon>Eukaryota</taxon>
        <taxon>Fungi</taxon>
        <taxon>Dikarya</taxon>
        <taxon>Basidiomycota</taxon>
        <taxon>Agaricomycotina</taxon>
        <taxon>Agaricomycetes</taxon>
        <taxon>Agaricomycetidae</taxon>
        <taxon>Agaricales</taxon>
        <taxon>Marasmiineae</taxon>
        <taxon>Physalacriaceae</taxon>
        <taxon>Desarmillaria</taxon>
    </lineage>
</organism>
<reference evidence="1" key="1">
    <citation type="submission" date="2023-06" db="EMBL/GenBank/DDBJ databases">
        <authorList>
            <consortium name="Lawrence Berkeley National Laboratory"/>
            <person name="Ahrendt S."/>
            <person name="Sahu N."/>
            <person name="Indic B."/>
            <person name="Wong-Bajracharya J."/>
            <person name="Merenyi Z."/>
            <person name="Ke H.-M."/>
            <person name="Monk M."/>
            <person name="Kocsube S."/>
            <person name="Drula E."/>
            <person name="Lipzen A."/>
            <person name="Balint B."/>
            <person name="Henrissat B."/>
            <person name="Andreopoulos B."/>
            <person name="Martin F.M."/>
            <person name="Harder C.B."/>
            <person name="Rigling D."/>
            <person name="Ford K.L."/>
            <person name="Foster G.D."/>
            <person name="Pangilinan J."/>
            <person name="Papanicolaou A."/>
            <person name="Barry K."/>
            <person name="LaButti K."/>
            <person name="Viragh M."/>
            <person name="Koriabine M."/>
            <person name="Yan M."/>
            <person name="Riley R."/>
            <person name="Champramary S."/>
            <person name="Plett K.L."/>
            <person name="Tsai I.J."/>
            <person name="Slot J."/>
            <person name="Sipos G."/>
            <person name="Plett J."/>
            <person name="Nagy L.G."/>
            <person name="Grigoriev I.V."/>
        </authorList>
    </citation>
    <scope>NUCLEOTIDE SEQUENCE</scope>
    <source>
        <strain evidence="1">CCBAS 213</strain>
    </source>
</reference>